<feature type="transmembrane region" description="Helical" evidence="2">
    <location>
        <begin position="57"/>
        <end position="80"/>
    </location>
</feature>
<organism evidence="3 4">
    <name type="scientific">Necator americanus</name>
    <name type="common">Human hookworm</name>
    <dbReference type="NCBI Taxonomy" id="51031"/>
    <lineage>
        <taxon>Eukaryota</taxon>
        <taxon>Metazoa</taxon>
        <taxon>Ecdysozoa</taxon>
        <taxon>Nematoda</taxon>
        <taxon>Chromadorea</taxon>
        <taxon>Rhabditida</taxon>
        <taxon>Rhabditina</taxon>
        <taxon>Rhabditomorpha</taxon>
        <taxon>Strongyloidea</taxon>
        <taxon>Ancylostomatidae</taxon>
        <taxon>Bunostominae</taxon>
        <taxon>Necator</taxon>
    </lineage>
</organism>
<dbReference type="EMBL" id="JAVFWL010000002">
    <property type="protein sequence ID" value="KAK6739153.1"/>
    <property type="molecule type" value="Genomic_DNA"/>
</dbReference>
<proteinExistence type="predicted"/>
<sequence length="401" mass="43425">MSYSLSGTTLVILIVVTSEEKNADELSTSSTKQEVTKEVITALTPVTKGAFAQTSTLLLLTMAGALLVTGCVVSAALWLLAWRKRRKQTMGDEETNGPPSPQKMDSEVINLSEFHDLGPLVMQARMKGRIKHALDDEKSHSLKEVAFDPKHNEIVTIGSEVEQLDGMSQLSMLSGEKSVEVIRAPRRGGFPTMASEAKKAEAAAKEAQRVAENERMIAICAARRKAKDAAAAAAAAAQSKSDGDASRTKSDESKSAGAKSDGTRTEVSSPEPSSVVITQRTQASTANRVEETDRSRRGPTHLKEIERRQRRPFYSPNYSSSNDSRSSKSSGNTVVKADESARRPRSVSVRRRLAHDGRTADGLGVKYEMTKSSRSSSSRTAKRSHFPEPDEEATSTQSPNS</sequence>
<keyword evidence="4" id="KW-1185">Reference proteome</keyword>
<feature type="compositionally biased region" description="Low complexity" evidence="1">
    <location>
        <begin position="315"/>
        <end position="332"/>
    </location>
</feature>
<feature type="compositionally biased region" description="Polar residues" evidence="1">
    <location>
        <begin position="277"/>
        <end position="287"/>
    </location>
</feature>
<accession>A0ABR1CL89</accession>
<feature type="compositionally biased region" description="Basic and acidic residues" evidence="1">
    <location>
        <begin position="288"/>
        <end position="307"/>
    </location>
</feature>
<evidence type="ECO:0000256" key="2">
    <source>
        <dbReference type="SAM" id="Phobius"/>
    </source>
</evidence>
<reference evidence="3 4" key="1">
    <citation type="submission" date="2023-08" db="EMBL/GenBank/DDBJ databases">
        <title>A Necator americanus chromosomal reference genome.</title>
        <authorList>
            <person name="Ilik V."/>
            <person name="Petrzelkova K.J."/>
            <person name="Pardy F."/>
            <person name="Fuh T."/>
            <person name="Niatou-Singa F.S."/>
            <person name="Gouil Q."/>
            <person name="Baker L."/>
            <person name="Ritchie M.E."/>
            <person name="Jex A.R."/>
            <person name="Gazzola D."/>
            <person name="Li H."/>
            <person name="Toshio Fujiwara R."/>
            <person name="Zhan B."/>
            <person name="Aroian R.V."/>
            <person name="Pafco B."/>
            <person name="Schwarz E.M."/>
        </authorList>
    </citation>
    <scope>NUCLEOTIDE SEQUENCE [LARGE SCALE GENOMIC DNA]</scope>
    <source>
        <strain evidence="3 4">Aroian</strain>
        <tissue evidence="3">Whole animal</tissue>
    </source>
</reference>
<evidence type="ECO:0000313" key="4">
    <source>
        <dbReference type="Proteomes" id="UP001303046"/>
    </source>
</evidence>
<feature type="compositionally biased region" description="Low complexity" evidence="1">
    <location>
        <begin position="370"/>
        <end position="379"/>
    </location>
</feature>
<name>A0ABR1CL89_NECAM</name>
<evidence type="ECO:0000313" key="3">
    <source>
        <dbReference type="EMBL" id="KAK6739153.1"/>
    </source>
</evidence>
<gene>
    <name evidence="3" type="primary">Necator_chrII.g8721</name>
    <name evidence="3" type="ORF">RB195_020926</name>
</gene>
<dbReference type="Proteomes" id="UP001303046">
    <property type="component" value="Unassembled WGS sequence"/>
</dbReference>
<feature type="compositionally biased region" description="Low complexity" evidence="1">
    <location>
        <begin position="266"/>
        <end position="276"/>
    </location>
</feature>
<feature type="region of interest" description="Disordered" evidence="1">
    <location>
        <begin position="236"/>
        <end position="401"/>
    </location>
</feature>
<feature type="compositionally biased region" description="Basic and acidic residues" evidence="1">
    <location>
        <begin position="241"/>
        <end position="254"/>
    </location>
</feature>
<evidence type="ECO:0000256" key="1">
    <source>
        <dbReference type="SAM" id="MobiDB-lite"/>
    </source>
</evidence>
<keyword evidence="2" id="KW-1133">Transmembrane helix</keyword>
<feature type="compositionally biased region" description="Basic residues" evidence="1">
    <location>
        <begin position="343"/>
        <end position="353"/>
    </location>
</feature>
<protein>
    <submittedName>
        <fullName evidence="3">Uncharacterized protein</fullName>
    </submittedName>
</protein>
<keyword evidence="2" id="KW-0472">Membrane</keyword>
<comment type="caution">
    <text evidence="3">The sequence shown here is derived from an EMBL/GenBank/DDBJ whole genome shotgun (WGS) entry which is preliminary data.</text>
</comment>
<keyword evidence="2" id="KW-0812">Transmembrane</keyword>